<keyword evidence="2" id="KW-0186">Copper</keyword>
<dbReference type="EMBL" id="AP017372">
    <property type="protein sequence ID" value="BAU58902.1"/>
    <property type="molecule type" value="Genomic_DNA"/>
</dbReference>
<evidence type="ECO:0000256" key="3">
    <source>
        <dbReference type="SAM" id="Phobius"/>
    </source>
</evidence>
<reference evidence="4" key="1">
    <citation type="submission" date="2016-02" db="EMBL/GenBank/DDBJ databases">
        <title>Halorhodospira halochloris DSM-1059 complete genome, version 2.</title>
        <authorList>
            <person name="Tsukatani Y."/>
        </authorList>
    </citation>
    <scope>NUCLEOTIDE SEQUENCE</scope>
    <source>
        <strain evidence="4">DSM 1059</strain>
    </source>
</reference>
<evidence type="ECO:0000256" key="1">
    <source>
        <dbReference type="ARBA" id="ARBA00010996"/>
    </source>
</evidence>
<feature type="transmembrane region" description="Helical" evidence="3">
    <location>
        <begin position="6"/>
        <end position="30"/>
    </location>
</feature>
<dbReference type="GO" id="GO:0046872">
    <property type="term" value="F:metal ion binding"/>
    <property type="evidence" value="ECO:0007669"/>
    <property type="project" value="UniProtKB-KW"/>
</dbReference>
<dbReference type="AlphaFoldDB" id="A0A120N063"/>
<keyword evidence="5" id="KW-1185">Reference proteome</keyword>
<organism evidence="4 5">
    <name type="scientific">Halorhodospira halochloris</name>
    <name type="common">Ectothiorhodospira halochloris</name>
    <dbReference type="NCBI Taxonomy" id="1052"/>
    <lineage>
        <taxon>Bacteria</taxon>
        <taxon>Pseudomonadati</taxon>
        <taxon>Pseudomonadota</taxon>
        <taxon>Gammaproteobacteria</taxon>
        <taxon>Chromatiales</taxon>
        <taxon>Ectothiorhodospiraceae</taxon>
        <taxon>Halorhodospira</taxon>
    </lineage>
</organism>
<dbReference type="RefSeq" id="WP_096410186.1">
    <property type="nucleotide sequence ID" value="NZ_AP017372.2"/>
</dbReference>
<keyword evidence="3" id="KW-0812">Transmembrane</keyword>
<feature type="binding site" evidence="2">
    <location>
        <position position="85"/>
    </location>
    <ligand>
        <name>Cu cation</name>
        <dbReference type="ChEBI" id="CHEBI:23378"/>
    </ligand>
</feature>
<evidence type="ECO:0000256" key="2">
    <source>
        <dbReference type="PIRSR" id="PIRSR603782-1"/>
    </source>
</evidence>
<keyword evidence="3" id="KW-1133">Transmembrane helix</keyword>
<comment type="similarity">
    <text evidence="1">Belongs to the SCO1/2 family.</text>
</comment>
<name>A0A120N063_HALHR</name>
<dbReference type="InterPro" id="IPR003782">
    <property type="entry name" value="SCO1/SenC"/>
</dbReference>
<evidence type="ECO:0000313" key="4">
    <source>
        <dbReference type="EMBL" id="BAU58902.1"/>
    </source>
</evidence>
<dbReference type="OrthoDB" id="9790194at2"/>
<dbReference type="Proteomes" id="UP000218890">
    <property type="component" value="Chromosome"/>
</dbReference>
<dbReference type="Gene3D" id="3.40.30.10">
    <property type="entry name" value="Glutaredoxin"/>
    <property type="match status" value="1"/>
</dbReference>
<dbReference type="InterPro" id="IPR036249">
    <property type="entry name" value="Thioredoxin-like_sf"/>
</dbReference>
<dbReference type="PANTHER" id="PTHR12151:SF25">
    <property type="entry name" value="LINALOOL DEHYDRATASE_ISOMERASE DOMAIN-CONTAINING PROTEIN"/>
    <property type="match status" value="1"/>
</dbReference>
<keyword evidence="2" id="KW-0479">Metal-binding</keyword>
<dbReference type="PANTHER" id="PTHR12151">
    <property type="entry name" value="ELECTRON TRANSPORT PROTIN SCO1/SENC FAMILY MEMBER"/>
    <property type="match status" value="1"/>
</dbReference>
<gene>
    <name evidence="4" type="ORF">HH1059_21930</name>
</gene>
<dbReference type="SUPFAM" id="SSF52833">
    <property type="entry name" value="Thioredoxin-like"/>
    <property type="match status" value="1"/>
</dbReference>
<dbReference type="KEGG" id="hhk:HH1059_21930"/>
<protein>
    <submittedName>
        <fullName evidence="4">Cytochrome oxidase biogenesis protein Sco1/SenC/PrrC</fullName>
    </submittedName>
</protein>
<proteinExistence type="inferred from homology"/>
<sequence>MGLTRANIFLWAGLAVVAIAAALVSVWLAVTTIGALDRELEIRGTFLEGGRPIADFELVDHQADTFTQDMLKGKWSLLTFGYTNCPDTTPEMLEMLSLTYRTLEAADQTDNLQVAFVSVDPERDTVPRLADFAPGFHSDFIALTGQHDEMLELMRSIGIRLSQTNSDDPGYSIRPEGTVVLTNPDGKLIALFTPPHHPQLLAEDLYAIMRHESRQNWLAPLTN</sequence>
<dbReference type="CDD" id="cd02968">
    <property type="entry name" value="SCO"/>
    <property type="match status" value="1"/>
</dbReference>
<accession>A0A120N063</accession>
<keyword evidence="3" id="KW-0472">Membrane</keyword>
<evidence type="ECO:0000313" key="5">
    <source>
        <dbReference type="Proteomes" id="UP000218890"/>
    </source>
</evidence>
<dbReference type="Pfam" id="PF02630">
    <property type="entry name" value="SCO1-SenC"/>
    <property type="match status" value="1"/>
</dbReference>